<evidence type="ECO:0000313" key="2">
    <source>
        <dbReference type="Proteomes" id="UP000696573"/>
    </source>
</evidence>
<gene>
    <name evidence="1" type="ORF">CRHIZ90672A_00012475</name>
</gene>
<proteinExistence type="predicted"/>
<evidence type="ECO:0000313" key="1">
    <source>
        <dbReference type="EMBL" id="CAH0019323.1"/>
    </source>
</evidence>
<organism evidence="1 2">
    <name type="scientific">Clonostachys rhizophaga</name>
    <dbReference type="NCBI Taxonomy" id="160324"/>
    <lineage>
        <taxon>Eukaryota</taxon>
        <taxon>Fungi</taxon>
        <taxon>Dikarya</taxon>
        <taxon>Ascomycota</taxon>
        <taxon>Pezizomycotina</taxon>
        <taxon>Sordariomycetes</taxon>
        <taxon>Hypocreomycetidae</taxon>
        <taxon>Hypocreales</taxon>
        <taxon>Bionectriaceae</taxon>
        <taxon>Clonostachys</taxon>
    </lineage>
</organism>
<sequence>MDRWFNGKPDKSRGGIREVKYETNIEATLASASDIAWQATSTNGFRVDRVDEIIGLKFALLIRERPETGRRKGGATK</sequence>
<comment type="caution">
    <text evidence="1">The sequence shown here is derived from an EMBL/GenBank/DDBJ whole genome shotgun (WGS) entry which is preliminary data.</text>
</comment>
<name>A0A9N9V7W1_9HYPO</name>
<dbReference type="Proteomes" id="UP000696573">
    <property type="component" value="Unassembled WGS sequence"/>
</dbReference>
<accession>A0A9N9V7W1</accession>
<keyword evidence="2" id="KW-1185">Reference proteome</keyword>
<reference evidence="1" key="1">
    <citation type="submission" date="2021-10" db="EMBL/GenBank/DDBJ databases">
        <authorList>
            <person name="Piombo E."/>
        </authorList>
    </citation>
    <scope>NUCLEOTIDE SEQUENCE</scope>
</reference>
<dbReference type="EMBL" id="CABFNQ020000553">
    <property type="protein sequence ID" value="CAH0019323.1"/>
    <property type="molecule type" value="Genomic_DNA"/>
</dbReference>
<protein>
    <submittedName>
        <fullName evidence="1">Uncharacterized protein</fullName>
    </submittedName>
</protein>
<dbReference type="AlphaFoldDB" id="A0A9N9V7W1"/>